<evidence type="ECO:0000313" key="1">
    <source>
        <dbReference type="EMBL" id="GCE18626.1"/>
    </source>
</evidence>
<dbReference type="Proteomes" id="UP000287188">
    <property type="component" value="Unassembled WGS sequence"/>
</dbReference>
<name>A0A402AHP5_9CHLR</name>
<organism evidence="1 2">
    <name type="scientific">Dictyobacter kobayashii</name>
    <dbReference type="NCBI Taxonomy" id="2014872"/>
    <lineage>
        <taxon>Bacteria</taxon>
        <taxon>Bacillati</taxon>
        <taxon>Chloroflexota</taxon>
        <taxon>Ktedonobacteria</taxon>
        <taxon>Ktedonobacterales</taxon>
        <taxon>Dictyobacteraceae</taxon>
        <taxon>Dictyobacter</taxon>
    </lineage>
</organism>
<protein>
    <submittedName>
        <fullName evidence="1">Uncharacterized protein</fullName>
    </submittedName>
</protein>
<evidence type="ECO:0000313" key="2">
    <source>
        <dbReference type="Proteomes" id="UP000287188"/>
    </source>
</evidence>
<reference evidence="2" key="1">
    <citation type="submission" date="2018-12" db="EMBL/GenBank/DDBJ databases">
        <title>Tengunoibacter tsumagoiensis gen. nov., sp. nov., Dictyobacter kobayashii sp. nov., D. alpinus sp. nov., and D. joshuensis sp. nov. and description of Dictyobacteraceae fam. nov. within the order Ktedonobacterales isolated from Tengu-no-mugimeshi.</title>
        <authorList>
            <person name="Wang C.M."/>
            <person name="Zheng Y."/>
            <person name="Sakai Y."/>
            <person name="Toyoda A."/>
            <person name="Minakuchi Y."/>
            <person name="Abe K."/>
            <person name="Yokota A."/>
            <person name="Yabe S."/>
        </authorList>
    </citation>
    <scope>NUCLEOTIDE SEQUENCE [LARGE SCALE GENOMIC DNA]</scope>
    <source>
        <strain evidence="2">Uno11</strain>
    </source>
</reference>
<dbReference type="EMBL" id="BIFS01000001">
    <property type="protein sequence ID" value="GCE18626.1"/>
    <property type="molecule type" value="Genomic_DNA"/>
</dbReference>
<sequence length="86" mass="10327">MEKGWKARMRGSLYALLRHVSQEKIAYHSLFLFTICLTEDHLYRVTDVRTCRKQKPQYQYTVLPTNQDVYHFLGEEAARDANWELF</sequence>
<comment type="caution">
    <text evidence="1">The sequence shown here is derived from an EMBL/GenBank/DDBJ whole genome shotgun (WGS) entry which is preliminary data.</text>
</comment>
<keyword evidence="2" id="KW-1185">Reference proteome</keyword>
<accession>A0A402AHP5</accession>
<gene>
    <name evidence="1" type="ORF">KDK_24260</name>
</gene>
<proteinExistence type="predicted"/>
<dbReference type="AlphaFoldDB" id="A0A402AHP5"/>